<gene>
    <name evidence="1" type="ORF">HNQ44_000044</name>
</gene>
<dbReference type="AlphaFoldDB" id="A0A7W8CR48"/>
<sequence>MSLDSIKEMLKTVHYYNTVNITQTFSKGEDAVITARCIKNTNILEITFYEEQKVEQFTCIEKAAAAIDRAINSNQYSTNS</sequence>
<name>A0A7W8CR48_9BACL</name>
<protein>
    <recommendedName>
        <fullName evidence="3">DUF1797 domain-containing protein</fullName>
    </recommendedName>
</protein>
<organism evidence="1 2">
    <name type="scientific">Planococcus koreensis</name>
    <dbReference type="NCBI Taxonomy" id="112331"/>
    <lineage>
        <taxon>Bacteria</taxon>
        <taxon>Bacillati</taxon>
        <taxon>Bacillota</taxon>
        <taxon>Bacilli</taxon>
        <taxon>Bacillales</taxon>
        <taxon>Caryophanaceae</taxon>
        <taxon>Planococcus</taxon>
    </lineage>
</organism>
<accession>A0A7W8CR48</accession>
<evidence type="ECO:0000313" key="2">
    <source>
        <dbReference type="Proteomes" id="UP000525923"/>
    </source>
</evidence>
<dbReference type="EMBL" id="JACHHE010000001">
    <property type="protein sequence ID" value="MBB5178622.1"/>
    <property type="molecule type" value="Genomic_DNA"/>
</dbReference>
<dbReference type="Proteomes" id="UP000525923">
    <property type="component" value="Unassembled WGS sequence"/>
</dbReference>
<proteinExistence type="predicted"/>
<comment type="caution">
    <text evidence="1">The sequence shown here is derived from an EMBL/GenBank/DDBJ whole genome shotgun (WGS) entry which is preliminary data.</text>
</comment>
<keyword evidence="2" id="KW-1185">Reference proteome</keyword>
<evidence type="ECO:0000313" key="1">
    <source>
        <dbReference type="EMBL" id="MBB5178622.1"/>
    </source>
</evidence>
<dbReference type="OrthoDB" id="2428905at2"/>
<evidence type="ECO:0008006" key="3">
    <source>
        <dbReference type="Google" id="ProtNLM"/>
    </source>
</evidence>
<dbReference type="RefSeq" id="WP_135501319.1">
    <property type="nucleotide sequence ID" value="NZ_CP181055.1"/>
</dbReference>
<reference evidence="1 2" key="1">
    <citation type="submission" date="2020-08" db="EMBL/GenBank/DDBJ databases">
        <title>Genomic Encyclopedia of Type Strains, Phase IV (KMG-IV): sequencing the most valuable type-strain genomes for metagenomic binning, comparative biology and taxonomic classification.</title>
        <authorList>
            <person name="Goeker M."/>
        </authorList>
    </citation>
    <scope>NUCLEOTIDE SEQUENCE [LARGE SCALE GENOMIC DNA]</scope>
    <source>
        <strain evidence="1 2">DSM 15895</strain>
    </source>
</reference>